<accession>A0A545U264</accession>
<name>A0A545U264_9PROT</name>
<dbReference type="EMBL" id="VHSH01000001">
    <property type="protein sequence ID" value="TQV83561.1"/>
    <property type="molecule type" value="Genomic_DNA"/>
</dbReference>
<reference evidence="1 2" key="1">
    <citation type="submission" date="2019-06" db="EMBL/GenBank/DDBJ databases">
        <title>Whole genome sequence for Rhodospirillaceae sp. R148.</title>
        <authorList>
            <person name="Wang G."/>
        </authorList>
    </citation>
    <scope>NUCLEOTIDE SEQUENCE [LARGE SCALE GENOMIC DNA]</scope>
    <source>
        <strain evidence="1 2">R148</strain>
    </source>
</reference>
<dbReference type="Proteomes" id="UP000315252">
    <property type="component" value="Unassembled WGS sequence"/>
</dbReference>
<comment type="caution">
    <text evidence="1">The sequence shown here is derived from an EMBL/GenBank/DDBJ whole genome shotgun (WGS) entry which is preliminary data.</text>
</comment>
<organism evidence="1 2">
    <name type="scientific">Denitrobaculum tricleocarpae</name>
    <dbReference type="NCBI Taxonomy" id="2591009"/>
    <lineage>
        <taxon>Bacteria</taxon>
        <taxon>Pseudomonadati</taxon>
        <taxon>Pseudomonadota</taxon>
        <taxon>Alphaproteobacteria</taxon>
        <taxon>Rhodospirillales</taxon>
        <taxon>Rhodospirillaceae</taxon>
        <taxon>Denitrobaculum</taxon>
    </lineage>
</organism>
<evidence type="ECO:0000313" key="2">
    <source>
        <dbReference type="Proteomes" id="UP000315252"/>
    </source>
</evidence>
<proteinExistence type="predicted"/>
<dbReference type="AlphaFoldDB" id="A0A545U264"/>
<sequence>MSAGEIREGGMFAFVAELFGKSREVRDLDRCLHQMGLNSHAVNDATKFTICKWIREIVPAQQTVEAKDQQRADLQRAAGELLAYCVLGRGDFADANSPELAEAQEARILEATEGQNDFDAGVIMLALHANIADPDIAARVEIESE</sequence>
<keyword evidence="2" id="KW-1185">Reference proteome</keyword>
<dbReference type="RefSeq" id="WP_142894798.1">
    <property type="nucleotide sequence ID" value="NZ_ML660052.1"/>
</dbReference>
<evidence type="ECO:0000313" key="1">
    <source>
        <dbReference type="EMBL" id="TQV83561.1"/>
    </source>
</evidence>
<protein>
    <submittedName>
        <fullName evidence="1">Uncharacterized protein</fullName>
    </submittedName>
</protein>
<dbReference type="OrthoDB" id="8419627at2"/>
<gene>
    <name evidence="1" type="ORF">FKG95_02935</name>
</gene>